<proteinExistence type="predicted"/>
<evidence type="ECO:0000313" key="1">
    <source>
        <dbReference type="EMBL" id="KAG8006012.1"/>
    </source>
</evidence>
<sequence>MRRSTNLLHLPPLSAASLQLRQVSSRNRENTGRKRRLSAAGCSLTLVRSTDGRCLGNDINPEHAAGWREQGPRFPHFKGFSSPPPPPPLSPPPSIHPSIHPSSCDANMDDLE</sequence>
<dbReference type="Proteomes" id="UP000805704">
    <property type="component" value="Chromosome 21"/>
</dbReference>
<organism evidence="1 2">
    <name type="scientific">Nibea albiflora</name>
    <name type="common">Yellow drum</name>
    <name type="synonym">Corvina albiflora</name>
    <dbReference type="NCBI Taxonomy" id="240163"/>
    <lineage>
        <taxon>Eukaryota</taxon>
        <taxon>Metazoa</taxon>
        <taxon>Chordata</taxon>
        <taxon>Craniata</taxon>
        <taxon>Vertebrata</taxon>
        <taxon>Euteleostomi</taxon>
        <taxon>Actinopterygii</taxon>
        <taxon>Neopterygii</taxon>
        <taxon>Teleostei</taxon>
        <taxon>Neoteleostei</taxon>
        <taxon>Acanthomorphata</taxon>
        <taxon>Eupercaria</taxon>
        <taxon>Sciaenidae</taxon>
        <taxon>Nibea</taxon>
    </lineage>
</organism>
<keyword evidence="2" id="KW-1185">Reference proteome</keyword>
<accession>A0ACB7EVU0</accession>
<dbReference type="EMBL" id="CM024809">
    <property type="protein sequence ID" value="KAG8006012.1"/>
    <property type="molecule type" value="Genomic_DNA"/>
</dbReference>
<protein>
    <submittedName>
        <fullName evidence="1">Uncharacterized protein</fullName>
    </submittedName>
</protein>
<gene>
    <name evidence="1" type="ORF">GBF38_005116</name>
</gene>
<name>A0ACB7EVU0_NIBAL</name>
<comment type="caution">
    <text evidence="1">The sequence shown here is derived from an EMBL/GenBank/DDBJ whole genome shotgun (WGS) entry which is preliminary data.</text>
</comment>
<evidence type="ECO:0000313" key="2">
    <source>
        <dbReference type="Proteomes" id="UP000805704"/>
    </source>
</evidence>
<reference evidence="1" key="1">
    <citation type="submission" date="2020-04" db="EMBL/GenBank/DDBJ databases">
        <title>A chromosome-scale assembly and high-density genetic map of the yellow drum (Nibea albiflora) genome.</title>
        <authorList>
            <person name="Xu D."/>
            <person name="Zhang W."/>
            <person name="Chen R."/>
            <person name="Tan P."/>
            <person name="Wang L."/>
            <person name="Song H."/>
            <person name="Tian L."/>
            <person name="Zhu Q."/>
            <person name="Wang B."/>
        </authorList>
    </citation>
    <scope>NUCLEOTIDE SEQUENCE</scope>
    <source>
        <strain evidence="1">ZJHYS-2018</strain>
    </source>
</reference>